<evidence type="ECO:0000313" key="1">
    <source>
        <dbReference type="EMBL" id="KAI9922588.1"/>
    </source>
</evidence>
<dbReference type="EMBL" id="CM047580">
    <property type="protein sequence ID" value="KAI9922588.1"/>
    <property type="molecule type" value="Genomic_DNA"/>
</dbReference>
<keyword evidence="2" id="KW-1185">Reference proteome</keyword>
<gene>
    <name evidence="1" type="ORF">PsorP6_001279</name>
</gene>
<protein>
    <submittedName>
        <fullName evidence="1">Uncharacterized protein</fullName>
    </submittedName>
</protein>
<dbReference type="Proteomes" id="UP001163321">
    <property type="component" value="Chromosome 1"/>
</dbReference>
<organism evidence="1 2">
    <name type="scientific">Peronosclerospora sorghi</name>
    <dbReference type="NCBI Taxonomy" id="230839"/>
    <lineage>
        <taxon>Eukaryota</taxon>
        <taxon>Sar</taxon>
        <taxon>Stramenopiles</taxon>
        <taxon>Oomycota</taxon>
        <taxon>Peronosporomycetes</taxon>
        <taxon>Peronosporales</taxon>
        <taxon>Peronosporaceae</taxon>
        <taxon>Peronosclerospora</taxon>
    </lineage>
</organism>
<evidence type="ECO:0000313" key="2">
    <source>
        <dbReference type="Proteomes" id="UP001163321"/>
    </source>
</evidence>
<accession>A0ACC0WWU7</accession>
<reference evidence="1 2" key="1">
    <citation type="journal article" date="2022" name="bioRxiv">
        <title>The genome of the oomycete Peronosclerospora sorghi, a cosmopolitan pathogen of maize and sorghum, is inflated with dispersed pseudogenes.</title>
        <authorList>
            <person name="Fletcher K."/>
            <person name="Martin F."/>
            <person name="Isakeit T."/>
            <person name="Cavanaugh K."/>
            <person name="Magill C."/>
            <person name="Michelmore R."/>
        </authorList>
    </citation>
    <scope>NUCLEOTIDE SEQUENCE [LARGE SCALE GENOMIC DNA]</scope>
    <source>
        <strain evidence="1">P6</strain>
    </source>
</reference>
<sequence>MQSNKVNARDVALSESLFYSTVTPPLPPLPPTDIYLSPRSLRKAAILVPGRAEAGPNDLSIKSRRTPSLEDVDLKSIEIEKNSLLPPSVATMSAPKLFQEHQQFPDFEVNKSRIADEKGFEQLKARKEDIHGHCCSSSTTTEYGRTIWSVTPEELTEMAKEMTEKESSDSSKTLSYAEASKRNVPGFALKRPEKKAQGVIIAHPIRTFKKYYGLPNITSVGSLNRQQSLHHSDINDAKSSERKAMPLEQICCTQAENMSQNMLDYSHSFGLSPTMATLYPHQTSDKNELIQMV</sequence>
<name>A0ACC0WWU7_9STRA</name>
<comment type="caution">
    <text evidence="1">The sequence shown here is derived from an EMBL/GenBank/DDBJ whole genome shotgun (WGS) entry which is preliminary data.</text>
</comment>
<proteinExistence type="predicted"/>